<feature type="region of interest" description="Disordered" evidence="5">
    <location>
        <begin position="1"/>
        <end position="25"/>
    </location>
</feature>
<evidence type="ECO:0000256" key="4">
    <source>
        <dbReference type="PROSITE-ProRule" id="PRU00335"/>
    </source>
</evidence>
<evidence type="ECO:0000313" key="8">
    <source>
        <dbReference type="Proteomes" id="UP000325849"/>
    </source>
</evidence>
<dbReference type="InterPro" id="IPR009057">
    <property type="entry name" value="Homeodomain-like_sf"/>
</dbReference>
<dbReference type="InterPro" id="IPR001647">
    <property type="entry name" value="HTH_TetR"/>
</dbReference>
<dbReference type="OrthoDB" id="4214267at2"/>
<evidence type="ECO:0000256" key="5">
    <source>
        <dbReference type="SAM" id="MobiDB-lite"/>
    </source>
</evidence>
<dbReference type="AlphaFoldDB" id="A0A5N8V4U0"/>
<keyword evidence="3" id="KW-0804">Transcription</keyword>
<dbReference type="SUPFAM" id="SSF48498">
    <property type="entry name" value="Tetracyclin repressor-like, C-terminal domain"/>
    <property type="match status" value="1"/>
</dbReference>
<evidence type="ECO:0000256" key="2">
    <source>
        <dbReference type="ARBA" id="ARBA00023125"/>
    </source>
</evidence>
<sequence length="214" mass="23355">MTPAGPPERSAERCPRAWSSKSTTSPAQRLLDTASVLFAKEGIRAVGIERILTEADVARASLYQNFGSKDALVAAYLDRQHETVRAGHARATARLTDPVERILAPFDLSAKDARRRGFRGCLFLKALTEFPETRHPARAAVERHRTWLTGIWRDELAAAGAADPETTSAKLELLYDGGLAGCKSVRSAEPVARARRMALDVLRQALPADRLPSA</sequence>
<keyword evidence="1" id="KW-0805">Transcription regulation</keyword>
<dbReference type="Gene3D" id="1.10.357.10">
    <property type="entry name" value="Tetracycline Repressor, domain 2"/>
    <property type="match status" value="1"/>
</dbReference>
<proteinExistence type="predicted"/>
<evidence type="ECO:0000256" key="1">
    <source>
        <dbReference type="ARBA" id="ARBA00023015"/>
    </source>
</evidence>
<accession>A0A5N8V4U0</accession>
<keyword evidence="8" id="KW-1185">Reference proteome</keyword>
<gene>
    <name evidence="7" type="ORF">FNH09_02265</name>
</gene>
<protein>
    <submittedName>
        <fullName evidence="7">TetR/AcrR family transcriptional regulator</fullName>
    </submittedName>
</protein>
<dbReference type="PRINTS" id="PR00455">
    <property type="entry name" value="HTHTETR"/>
</dbReference>
<dbReference type="EMBL" id="VJZD01000004">
    <property type="protein sequence ID" value="MPY30177.1"/>
    <property type="molecule type" value="Genomic_DNA"/>
</dbReference>
<evidence type="ECO:0000313" key="7">
    <source>
        <dbReference type="EMBL" id="MPY30177.1"/>
    </source>
</evidence>
<keyword evidence="2 4" id="KW-0238">DNA-binding</keyword>
<name>A0A5N8V4U0_9ACTN</name>
<dbReference type="Proteomes" id="UP000325849">
    <property type="component" value="Unassembled WGS sequence"/>
</dbReference>
<dbReference type="SUPFAM" id="SSF46689">
    <property type="entry name" value="Homeodomain-like"/>
    <property type="match status" value="1"/>
</dbReference>
<dbReference type="Pfam" id="PF00440">
    <property type="entry name" value="TetR_N"/>
    <property type="match status" value="1"/>
</dbReference>
<dbReference type="PANTHER" id="PTHR47506:SF1">
    <property type="entry name" value="HTH-TYPE TRANSCRIPTIONAL REGULATOR YJDC"/>
    <property type="match status" value="1"/>
</dbReference>
<feature type="DNA-binding region" description="H-T-H motif" evidence="4">
    <location>
        <begin position="47"/>
        <end position="66"/>
    </location>
</feature>
<evidence type="ECO:0000256" key="3">
    <source>
        <dbReference type="ARBA" id="ARBA00023163"/>
    </source>
</evidence>
<comment type="caution">
    <text evidence="7">The sequence shown here is derived from an EMBL/GenBank/DDBJ whole genome shotgun (WGS) entry which is preliminary data.</text>
</comment>
<dbReference type="GO" id="GO:0003677">
    <property type="term" value="F:DNA binding"/>
    <property type="evidence" value="ECO:0007669"/>
    <property type="project" value="UniProtKB-UniRule"/>
</dbReference>
<reference evidence="7 8" key="1">
    <citation type="submission" date="2019-07" db="EMBL/GenBank/DDBJ databases">
        <title>New species of Amycolatopsis and Streptomyces.</title>
        <authorList>
            <person name="Duangmal K."/>
            <person name="Teo W.F.A."/>
            <person name="Lipun K."/>
        </authorList>
    </citation>
    <scope>NUCLEOTIDE SEQUENCE [LARGE SCALE GENOMIC DNA]</scope>
    <source>
        <strain evidence="7 8">NBRC 109810</strain>
    </source>
</reference>
<evidence type="ECO:0000259" key="6">
    <source>
        <dbReference type="PROSITE" id="PS50977"/>
    </source>
</evidence>
<organism evidence="7 8">
    <name type="scientific">Streptomyces adustus</name>
    <dbReference type="NCBI Taxonomy" id="1609272"/>
    <lineage>
        <taxon>Bacteria</taxon>
        <taxon>Bacillati</taxon>
        <taxon>Actinomycetota</taxon>
        <taxon>Actinomycetes</taxon>
        <taxon>Kitasatosporales</taxon>
        <taxon>Streptomycetaceae</taxon>
        <taxon>Streptomyces</taxon>
    </lineage>
</organism>
<dbReference type="RefSeq" id="WP_152884511.1">
    <property type="nucleotide sequence ID" value="NZ_VJZD01000004.1"/>
</dbReference>
<dbReference type="InterPro" id="IPR036271">
    <property type="entry name" value="Tet_transcr_reg_TetR-rel_C_sf"/>
</dbReference>
<feature type="domain" description="HTH tetR-type" evidence="6">
    <location>
        <begin position="24"/>
        <end position="84"/>
    </location>
</feature>
<dbReference type="PROSITE" id="PS50977">
    <property type="entry name" value="HTH_TETR_2"/>
    <property type="match status" value="1"/>
</dbReference>
<dbReference type="PANTHER" id="PTHR47506">
    <property type="entry name" value="TRANSCRIPTIONAL REGULATORY PROTEIN"/>
    <property type="match status" value="1"/>
</dbReference>